<keyword evidence="2 13" id="KW-0436">Ligase</keyword>
<feature type="active site" description="GMP-histidine intermediate" evidence="10">
    <location>
        <position position="398"/>
    </location>
</feature>
<feature type="binding site" evidence="11">
    <location>
        <begin position="202"/>
        <end position="206"/>
    </location>
    <ligand>
        <name>GMP</name>
        <dbReference type="ChEBI" id="CHEBI:58115"/>
    </ligand>
</feature>
<comment type="catalytic activity">
    <reaction evidence="9">
        <text>a 3'-end 2',3'-cyclophospho-ribonucleotide-RNA + a 5'-end dephospho-ribonucleoside-RNA + GTP + H2O = a ribonucleotidyl-ribonucleotide-RNA + GMP + diphosphate + H(+)</text>
        <dbReference type="Rhea" id="RHEA:68080"/>
        <dbReference type="Rhea" id="RHEA-COMP:10464"/>
        <dbReference type="Rhea" id="RHEA-COMP:13936"/>
        <dbReference type="Rhea" id="RHEA-COMP:17355"/>
        <dbReference type="ChEBI" id="CHEBI:15377"/>
        <dbReference type="ChEBI" id="CHEBI:15378"/>
        <dbReference type="ChEBI" id="CHEBI:33019"/>
        <dbReference type="ChEBI" id="CHEBI:37565"/>
        <dbReference type="ChEBI" id="CHEBI:58115"/>
        <dbReference type="ChEBI" id="CHEBI:83064"/>
        <dbReference type="ChEBI" id="CHEBI:138284"/>
        <dbReference type="ChEBI" id="CHEBI:173118"/>
        <dbReference type="EC" id="6.5.1.8"/>
    </reaction>
</comment>
<dbReference type="SUPFAM" id="SSF103365">
    <property type="entry name" value="Hypothetical protein PH1602"/>
    <property type="match status" value="1"/>
</dbReference>
<evidence type="ECO:0000256" key="1">
    <source>
        <dbReference type="ARBA" id="ARBA00008071"/>
    </source>
</evidence>
<evidence type="ECO:0000256" key="9">
    <source>
        <dbReference type="ARBA" id="ARBA00049514"/>
    </source>
</evidence>
<comment type="subunit">
    <text evidence="13">Monomer.</text>
</comment>
<keyword evidence="5" id="KW-0692">RNA repair</keyword>
<evidence type="ECO:0000256" key="12">
    <source>
        <dbReference type="PIRSR" id="PIRSR601233-3"/>
    </source>
</evidence>
<sequence length="475" mass="51055">MKLELVKDGRNRYRLKRTGKMAVEGIVYANEYLLPLIRKDKSLQQLANAASLPGVVGHVCGMPDIHEGFGLPIGGVMATARDGVISAGAVGMDINCGVRLLATNVSAADLSIPFLRKILTRMEEYVPAGVGRRGKHDFITAGVFEEVVHTGIKSLITRGCGRPDDLEKTEEGGCLPGADLGAVSPQACKRGAVQLGTLGGGNHFIELQVVKQVYDQAAGQSFGLYPGQLTVMIHTGSRGFGHQICNDYSKTLLAAARKHAIEVPDRGLACAPVDSKEGRDYYAAMACAVNFAFANRQLITHDVRRALGDIFACAQDELGLALVYDVAHNIAKWEAHSGSKVLVHRKGATRALPPGHPENPSIYRQTGHPVLIPGSMGTASYVLTGTEKASEAFFSANHGAGRVLSRTAAMKEITREQFERSMSSVLYNSRNYRELLDEAPGAYKDIDHVVETLAAIGMTRKVARLEPLAVIKGKD</sequence>
<evidence type="ECO:0000256" key="4">
    <source>
        <dbReference type="ARBA" id="ARBA00022741"/>
    </source>
</evidence>
<feature type="binding site" evidence="12">
    <location>
        <position position="203"/>
    </location>
    <ligand>
        <name>Mn(2+)</name>
        <dbReference type="ChEBI" id="CHEBI:29035"/>
        <label>1</label>
    </ligand>
</feature>
<dbReference type="PANTHER" id="PTHR11118:SF1">
    <property type="entry name" value="RNA-SPLICING LIGASE RTCB HOMOLOG"/>
    <property type="match status" value="1"/>
</dbReference>
<dbReference type="GO" id="GO:0042245">
    <property type="term" value="P:RNA repair"/>
    <property type="evidence" value="ECO:0007669"/>
    <property type="project" value="UniProtKB-KW"/>
</dbReference>
<comment type="cofactor">
    <cofactor evidence="12 13">
        <name>Mn(2+)</name>
        <dbReference type="ChEBI" id="CHEBI:29035"/>
    </cofactor>
    <text evidence="12 13">Binds 2 manganese ions per subunit.</text>
</comment>
<comment type="caution">
    <text evidence="14">The sequence shown here is derived from an EMBL/GenBank/DDBJ whole genome shotgun (WGS) entry which is preliminary data.</text>
</comment>
<evidence type="ECO:0000256" key="7">
    <source>
        <dbReference type="ARBA" id="ARBA00023211"/>
    </source>
</evidence>
<keyword evidence="7 12" id="KW-0464">Manganese</keyword>
<dbReference type="InterPro" id="IPR001233">
    <property type="entry name" value="RtcB"/>
</dbReference>
<dbReference type="GO" id="GO:0003972">
    <property type="term" value="F:RNA ligase (ATP) activity"/>
    <property type="evidence" value="ECO:0007669"/>
    <property type="project" value="TreeGrafter"/>
</dbReference>
<dbReference type="GO" id="GO:0005525">
    <property type="term" value="F:GTP binding"/>
    <property type="evidence" value="ECO:0007669"/>
    <property type="project" value="UniProtKB-KW"/>
</dbReference>
<evidence type="ECO:0000256" key="13">
    <source>
        <dbReference type="RuleBase" id="RU371113"/>
    </source>
</evidence>
<dbReference type="EMBL" id="QFFZ01000068">
    <property type="protein sequence ID" value="TEB08948.1"/>
    <property type="molecule type" value="Genomic_DNA"/>
</dbReference>
<dbReference type="PANTHER" id="PTHR11118">
    <property type="entry name" value="RNA-SPLICING LIGASE RTCB HOMOLOG"/>
    <property type="match status" value="1"/>
</dbReference>
<dbReference type="EC" id="6.5.1.-" evidence="13"/>
<evidence type="ECO:0000313" key="15">
    <source>
        <dbReference type="Proteomes" id="UP000297597"/>
    </source>
</evidence>
<feature type="binding site" evidence="12">
    <location>
        <position position="93"/>
    </location>
    <ligand>
        <name>Mn(2+)</name>
        <dbReference type="ChEBI" id="CHEBI:29035"/>
        <label>1</label>
    </ligand>
</feature>
<keyword evidence="15" id="KW-1185">Reference proteome</keyword>
<comment type="similarity">
    <text evidence="1 13">Belongs to the RtcB family.</text>
</comment>
<dbReference type="Proteomes" id="UP000297597">
    <property type="component" value="Unassembled WGS sequence"/>
</dbReference>
<dbReference type="AlphaFoldDB" id="A0A4Y7RIV5"/>
<proteinExistence type="inferred from homology"/>
<name>A0A4Y7RIV5_9FIRM</name>
<dbReference type="RefSeq" id="WP_192903008.1">
    <property type="nucleotide sequence ID" value="NZ_QFFZ01000068.1"/>
</dbReference>
<accession>A0A4Y7RIV5</accession>
<feature type="binding site" evidence="11">
    <location>
        <position position="472"/>
    </location>
    <ligand>
        <name>GMP</name>
        <dbReference type="ChEBI" id="CHEBI:58115"/>
    </ligand>
</feature>
<reference evidence="14 15" key="1">
    <citation type="journal article" date="2018" name="Environ. Microbiol.">
        <title>Novel energy conservation strategies and behaviour of Pelotomaculum schinkii driving syntrophic propionate catabolism.</title>
        <authorList>
            <person name="Hidalgo-Ahumada C.A.P."/>
            <person name="Nobu M.K."/>
            <person name="Narihiro T."/>
            <person name="Tamaki H."/>
            <person name="Liu W.T."/>
            <person name="Kamagata Y."/>
            <person name="Stams A.J.M."/>
            <person name="Imachi H."/>
            <person name="Sousa D.Z."/>
        </authorList>
    </citation>
    <scope>NUCLEOTIDE SEQUENCE [LARGE SCALE GENOMIC DNA]</scope>
    <source>
        <strain evidence="14 15">MGP</strain>
    </source>
</reference>
<feature type="binding site" evidence="11">
    <location>
        <begin position="328"/>
        <end position="329"/>
    </location>
    <ligand>
        <name>GMP</name>
        <dbReference type="ChEBI" id="CHEBI:58115"/>
    </ligand>
</feature>
<evidence type="ECO:0000256" key="5">
    <source>
        <dbReference type="ARBA" id="ARBA00022800"/>
    </source>
</evidence>
<evidence type="ECO:0000256" key="2">
    <source>
        <dbReference type="ARBA" id="ARBA00022598"/>
    </source>
</evidence>
<evidence type="ECO:0000256" key="8">
    <source>
        <dbReference type="ARBA" id="ARBA00047746"/>
    </source>
</evidence>
<dbReference type="InterPro" id="IPR036025">
    <property type="entry name" value="RtcB-like_sf"/>
</dbReference>
<feature type="binding site" evidence="11">
    <location>
        <begin position="373"/>
        <end position="376"/>
    </location>
    <ligand>
        <name>GMP</name>
        <dbReference type="ChEBI" id="CHEBI:58115"/>
    </ligand>
</feature>
<dbReference type="GO" id="GO:0006396">
    <property type="term" value="P:RNA processing"/>
    <property type="evidence" value="ECO:0007669"/>
    <property type="project" value="InterPro"/>
</dbReference>
<comment type="catalytic activity">
    <reaction evidence="8">
        <text>a 3'-end 3'-phospho-ribonucleotide-RNA + a 5'-end dephospho-ribonucleoside-RNA + GTP = a ribonucleotidyl-ribonucleotide-RNA + GMP + diphosphate</text>
        <dbReference type="Rhea" id="RHEA:68076"/>
        <dbReference type="Rhea" id="RHEA-COMP:10463"/>
        <dbReference type="Rhea" id="RHEA-COMP:13936"/>
        <dbReference type="Rhea" id="RHEA-COMP:17355"/>
        <dbReference type="ChEBI" id="CHEBI:33019"/>
        <dbReference type="ChEBI" id="CHEBI:37565"/>
        <dbReference type="ChEBI" id="CHEBI:58115"/>
        <dbReference type="ChEBI" id="CHEBI:83062"/>
        <dbReference type="ChEBI" id="CHEBI:138284"/>
        <dbReference type="ChEBI" id="CHEBI:173118"/>
        <dbReference type="EC" id="6.5.1.8"/>
    </reaction>
</comment>
<evidence type="ECO:0000256" key="11">
    <source>
        <dbReference type="PIRSR" id="PIRSR601233-2"/>
    </source>
</evidence>
<feature type="binding site" evidence="12">
    <location>
        <position position="234"/>
    </location>
    <ligand>
        <name>Mn(2+)</name>
        <dbReference type="ChEBI" id="CHEBI:29035"/>
        <label>2</label>
    </ligand>
</feature>
<feature type="binding site" evidence="11">
    <location>
        <begin position="398"/>
        <end position="401"/>
    </location>
    <ligand>
        <name>GMP</name>
        <dbReference type="ChEBI" id="CHEBI:58115"/>
    </ligand>
</feature>
<evidence type="ECO:0000256" key="3">
    <source>
        <dbReference type="ARBA" id="ARBA00022723"/>
    </source>
</evidence>
<dbReference type="GO" id="GO:0170057">
    <property type="term" value="F:RNA ligase (GTP) activity"/>
    <property type="evidence" value="ECO:0007669"/>
    <property type="project" value="UniProtKB-EC"/>
</dbReference>
<evidence type="ECO:0000313" key="14">
    <source>
        <dbReference type="EMBL" id="TEB08948.1"/>
    </source>
</evidence>
<keyword evidence="3 12" id="KW-0479">Metal-binding</keyword>
<evidence type="ECO:0000256" key="10">
    <source>
        <dbReference type="PIRSR" id="PIRSR601233-1"/>
    </source>
</evidence>
<keyword evidence="4 11" id="KW-0547">Nucleotide-binding</keyword>
<feature type="binding site" evidence="12">
    <location>
        <position position="328"/>
    </location>
    <ligand>
        <name>Mn(2+)</name>
        <dbReference type="ChEBI" id="CHEBI:29035"/>
        <label>2</label>
    </ligand>
</feature>
<feature type="binding site" evidence="11">
    <location>
        <position position="380"/>
    </location>
    <ligand>
        <name>GMP</name>
        <dbReference type="ChEBI" id="CHEBI:58115"/>
    </ligand>
</feature>
<protein>
    <recommendedName>
        <fullName evidence="13">tRNA-splicing ligase RtcB</fullName>
        <ecNumber evidence="13">6.5.1.-</ecNumber>
    </recommendedName>
</protein>
<organism evidence="14 15">
    <name type="scientific">Pelotomaculum propionicicum</name>
    <dbReference type="NCBI Taxonomy" id="258475"/>
    <lineage>
        <taxon>Bacteria</taxon>
        <taxon>Bacillati</taxon>
        <taxon>Bacillota</taxon>
        <taxon>Clostridia</taxon>
        <taxon>Eubacteriales</taxon>
        <taxon>Desulfotomaculaceae</taxon>
        <taxon>Pelotomaculum</taxon>
    </lineage>
</organism>
<dbReference type="Gene3D" id="3.90.1860.10">
    <property type="entry name" value="tRNA-splicing ligase RtcB"/>
    <property type="match status" value="1"/>
</dbReference>
<dbReference type="Pfam" id="PF01139">
    <property type="entry name" value="RtcB"/>
    <property type="match status" value="1"/>
</dbReference>
<dbReference type="FunFam" id="3.90.1860.10:FF:000001">
    <property type="entry name" value="tRNA-splicing ligase RtcB homolog"/>
    <property type="match status" value="1"/>
</dbReference>
<gene>
    <name evidence="13 14" type="primary">rtcB</name>
    <name evidence="14" type="ORF">Pmgp_03524</name>
</gene>
<dbReference type="GO" id="GO:0046872">
    <property type="term" value="F:metal ion binding"/>
    <property type="evidence" value="ECO:0007669"/>
    <property type="project" value="UniProtKB-UniRule"/>
</dbReference>
<evidence type="ECO:0000256" key="6">
    <source>
        <dbReference type="ARBA" id="ARBA00023134"/>
    </source>
</evidence>
<keyword evidence="6 11" id="KW-0342">GTP-binding</keyword>